<keyword evidence="2" id="KW-1185">Reference proteome</keyword>
<evidence type="ECO:0000313" key="1">
    <source>
        <dbReference type="EMBL" id="EJK44018.1"/>
    </source>
</evidence>
<dbReference type="EMBL" id="AGNL01050277">
    <property type="protein sequence ID" value="EJK44018.1"/>
    <property type="molecule type" value="Genomic_DNA"/>
</dbReference>
<reference evidence="1 2" key="1">
    <citation type="journal article" date="2012" name="Genome Biol.">
        <title>Genome and low-iron response of an oceanic diatom adapted to chronic iron limitation.</title>
        <authorList>
            <person name="Lommer M."/>
            <person name="Specht M."/>
            <person name="Roy A.S."/>
            <person name="Kraemer L."/>
            <person name="Andreson R."/>
            <person name="Gutowska M.A."/>
            <person name="Wolf J."/>
            <person name="Bergner S.V."/>
            <person name="Schilhabel M.B."/>
            <person name="Klostermeier U.C."/>
            <person name="Beiko R.G."/>
            <person name="Rosenstiel P."/>
            <person name="Hippler M."/>
            <person name="Laroche J."/>
        </authorList>
    </citation>
    <scope>NUCLEOTIDE SEQUENCE [LARGE SCALE GENOMIC DNA]</scope>
    <source>
        <strain evidence="1 2">CCMP1005</strain>
    </source>
</reference>
<comment type="caution">
    <text evidence="1">The sequence shown here is derived from an EMBL/GenBank/DDBJ whole genome shotgun (WGS) entry which is preliminary data.</text>
</comment>
<evidence type="ECO:0000313" key="2">
    <source>
        <dbReference type="Proteomes" id="UP000266841"/>
    </source>
</evidence>
<protein>
    <submittedName>
        <fullName evidence="1">Uncharacterized protein</fullName>
    </submittedName>
</protein>
<feature type="non-terminal residue" evidence="1">
    <location>
        <position position="1"/>
    </location>
</feature>
<dbReference type="AlphaFoldDB" id="K0QYC4"/>
<proteinExistence type="predicted"/>
<sequence>YVKPRLPARCRAPALPIDIDGLRCPSSLPEDRILRQPSPALAVATPSTMCLELRLGLIWAKRIQLLGIEPRTSAVLRPRHNQLDHSCSLDIRNF</sequence>
<accession>K0QYC4</accession>
<dbReference type="Proteomes" id="UP000266841">
    <property type="component" value="Unassembled WGS sequence"/>
</dbReference>
<gene>
    <name evidence="1" type="ORF">THAOC_37480</name>
</gene>
<name>K0QYC4_THAOC</name>
<organism evidence="1 2">
    <name type="scientific">Thalassiosira oceanica</name>
    <name type="common">Marine diatom</name>
    <dbReference type="NCBI Taxonomy" id="159749"/>
    <lineage>
        <taxon>Eukaryota</taxon>
        <taxon>Sar</taxon>
        <taxon>Stramenopiles</taxon>
        <taxon>Ochrophyta</taxon>
        <taxon>Bacillariophyta</taxon>
        <taxon>Coscinodiscophyceae</taxon>
        <taxon>Thalassiosirophycidae</taxon>
        <taxon>Thalassiosirales</taxon>
        <taxon>Thalassiosiraceae</taxon>
        <taxon>Thalassiosira</taxon>
    </lineage>
</organism>